<comment type="caution">
    <text evidence="1">The sequence shown here is derived from an EMBL/GenBank/DDBJ whole genome shotgun (WGS) entry which is preliminary data.</text>
</comment>
<proteinExistence type="predicted"/>
<evidence type="ECO:0000313" key="2">
    <source>
        <dbReference type="Proteomes" id="UP000033423"/>
    </source>
</evidence>
<keyword evidence="2" id="KW-1185">Reference proteome</keyword>
<dbReference type="AlphaFoldDB" id="A0A0F3GXT3"/>
<evidence type="ECO:0000313" key="1">
    <source>
        <dbReference type="EMBL" id="KJU86657.1"/>
    </source>
</evidence>
<feature type="non-terminal residue" evidence="1">
    <location>
        <position position="62"/>
    </location>
</feature>
<name>A0A0F3GXT3_9BACT</name>
<dbReference type="EMBL" id="LACI01000509">
    <property type="protein sequence ID" value="KJU86657.1"/>
    <property type="molecule type" value="Genomic_DNA"/>
</dbReference>
<reference evidence="1 2" key="1">
    <citation type="submission" date="2015-02" db="EMBL/GenBank/DDBJ databases">
        <title>Single-cell genomics of uncultivated deep-branching MTB reveals a conserved set of magnetosome genes.</title>
        <authorList>
            <person name="Kolinko S."/>
            <person name="Richter M."/>
            <person name="Glockner F.O."/>
            <person name="Brachmann A."/>
            <person name="Schuler D."/>
        </authorList>
    </citation>
    <scope>NUCLEOTIDE SEQUENCE [LARGE SCALE GENOMIC DNA]</scope>
    <source>
        <strain evidence="1">TM-1</strain>
    </source>
</reference>
<gene>
    <name evidence="1" type="ORF">MBAV_001149</name>
</gene>
<protein>
    <submittedName>
        <fullName evidence="1">Uncharacterized protein</fullName>
    </submittedName>
</protein>
<sequence length="62" mass="6825">MVMVPIRTFEFEFTVAVYETLPLPAPELPDVTVSQIALLAAVHVQVLFDAVMLTLSLPPDEV</sequence>
<dbReference type="Proteomes" id="UP000033423">
    <property type="component" value="Unassembled WGS sequence"/>
</dbReference>
<organism evidence="1 2">
    <name type="scientific">Candidatus Magnetobacterium bavaricum</name>
    <dbReference type="NCBI Taxonomy" id="29290"/>
    <lineage>
        <taxon>Bacteria</taxon>
        <taxon>Pseudomonadati</taxon>
        <taxon>Nitrospirota</taxon>
        <taxon>Thermodesulfovibrionia</taxon>
        <taxon>Thermodesulfovibrionales</taxon>
        <taxon>Candidatus Magnetobacteriaceae</taxon>
        <taxon>Candidatus Magnetobacterium</taxon>
    </lineage>
</organism>
<accession>A0A0F3GXT3</accession>